<reference evidence="1 2" key="1">
    <citation type="journal article" date="2019" name="Sci. Rep.">
        <title>Sulfobacillus thermotolerans: new insights into resistance and metabolic capacities of acidophilic chemolithotrophs.</title>
        <authorList>
            <person name="Panyushkina A.E."/>
            <person name="Babenko V.V."/>
            <person name="Nikitina A.S."/>
            <person name="Selezneva O.V."/>
            <person name="Tsaplina I.A."/>
            <person name="Letarova M.A."/>
            <person name="Kostryukova E.S."/>
            <person name="Letarov A.V."/>
        </authorList>
    </citation>
    <scope>NUCLEOTIDE SEQUENCE [LARGE SCALE GENOMIC DNA]</scope>
    <source>
        <strain evidence="1 2">Kr1</strain>
    </source>
</reference>
<dbReference type="Proteomes" id="UP000325292">
    <property type="component" value="Chromosome"/>
</dbReference>
<dbReference type="RefSeq" id="WP_103375334.1">
    <property type="nucleotide sequence ID" value="NZ_CP133983.1"/>
</dbReference>
<dbReference type="InterPro" id="IPR019254">
    <property type="entry name" value="DUF2250"/>
</dbReference>
<dbReference type="EMBL" id="CP019454">
    <property type="protein sequence ID" value="AUW93574.1"/>
    <property type="molecule type" value="Genomic_DNA"/>
</dbReference>
<sequence length="103" mass="12449">MEPNLDETDLKLLKYLKTLGPDYAKLLASRFHIDLESMRSRLAYLESINFIERVEGRIVKYYHRRMKSVKHRNHTYFMIAREGDHYLRAQEADPDVPWKKPKR</sequence>
<evidence type="ECO:0000313" key="1">
    <source>
        <dbReference type="EMBL" id="AUW93574.1"/>
    </source>
</evidence>
<keyword evidence="2" id="KW-1185">Reference proteome</keyword>
<dbReference type="InterPro" id="IPR036390">
    <property type="entry name" value="WH_DNA-bd_sf"/>
</dbReference>
<protein>
    <recommendedName>
        <fullName evidence="3">DUF2250 domain-containing protein</fullName>
    </recommendedName>
</protein>
<dbReference type="SUPFAM" id="SSF46785">
    <property type="entry name" value="Winged helix' DNA-binding domain"/>
    <property type="match status" value="1"/>
</dbReference>
<dbReference type="Pfam" id="PF10007">
    <property type="entry name" value="DUF2250"/>
    <property type="match status" value="1"/>
</dbReference>
<organism evidence="1 2">
    <name type="scientific">Sulfobacillus thermotolerans</name>
    <dbReference type="NCBI Taxonomy" id="338644"/>
    <lineage>
        <taxon>Bacteria</taxon>
        <taxon>Bacillati</taxon>
        <taxon>Bacillota</taxon>
        <taxon>Clostridia</taxon>
        <taxon>Eubacteriales</taxon>
        <taxon>Clostridiales Family XVII. Incertae Sedis</taxon>
        <taxon>Sulfobacillus</taxon>
    </lineage>
</organism>
<evidence type="ECO:0008006" key="3">
    <source>
        <dbReference type="Google" id="ProtNLM"/>
    </source>
</evidence>
<proteinExistence type="predicted"/>
<accession>A0ABM6RQL1</accession>
<name>A0ABM6RQL1_9FIRM</name>
<gene>
    <name evidence="1" type="ORF">BXT84_06150</name>
</gene>
<evidence type="ECO:0000313" key="2">
    <source>
        <dbReference type="Proteomes" id="UP000325292"/>
    </source>
</evidence>